<keyword evidence="1" id="KW-0732">Signal</keyword>
<accession>A0ABW7FTK8</accession>
<evidence type="ECO:0008006" key="4">
    <source>
        <dbReference type="Google" id="ProtNLM"/>
    </source>
</evidence>
<keyword evidence="3" id="KW-1185">Reference proteome</keyword>
<name>A0ABW7FTK8_9BURK</name>
<organism evidence="2 3">
    <name type="scientific">Roseateles rivi</name>
    <dbReference type="NCBI Taxonomy" id="3299028"/>
    <lineage>
        <taxon>Bacteria</taxon>
        <taxon>Pseudomonadati</taxon>
        <taxon>Pseudomonadota</taxon>
        <taxon>Betaproteobacteria</taxon>
        <taxon>Burkholderiales</taxon>
        <taxon>Sphaerotilaceae</taxon>
        <taxon>Roseateles</taxon>
    </lineage>
</organism>
<proteinExistence type="predicted"/>
<evidence type="ECO:0000313" key="3">
    <source>
        <dbReference type="Proteomes" id="UP001606099"/>
    </source>
</evidence>
<feature type="signal peptide" evidence="1">
    <location>
        <begin position="1"/>
        <end position="22"/>
    </location>
</feature>
<reference evidence="2 3" key="1">
    <citation type="submission" date="2024-08" db="EMBL/GenBank/DDBJ databases">
        <authorList>
            <person name="Lu H."/>
        </authorList>
    </citation>
    <scope>NUCLEOTIDE SEQUENCE [LARGE SCALE GENOMIC DNA]</scope>
    <source>
        <strain evidence="2 3">BYS180W</strain>
    </source>
</reference>
<dbReference type="EMBL" id="JBIGHZ010000002">
    <property type="protein sequence ID" value="MFG6447659.1"/>
    <property type="molecule type" value="Genomic_DNA"/>
</dbReference>
<dbReference type="Proteomes" id="UP001606099">
    <property type="component" value="Unassembled WGS sequence"/>
</dbReference>
<comment type="caution">
    <text evidence="2">The sequence shown here is derived from an EMBL/GenBank/DDBJ whole genome shotgun (WGS) entry which is preliminary data.</text>
</comment>
<protein>
    <recommendedName>
        <fullName evidence="4">GlcNAc-PI de-N-acetylase</fullName>
    </recommendedName>
</protein>
<evidence type="ECO:0000256" key="1">
    <source>
        <dbReference type="SAM" id="SignalP"/>
    </source>
</evidence>
<dbReference type="RefSeq" id="WP_394459198.1">
    <property type="nucleotide sequence ID" value="NZ_JBIGHZ010000002.1"/>
</dbReference>
<feature type="chain" id="PRO_5046637866" description="GlcNAc-PI de-N-acetylase" evidence="1">
    <location>
        <begin position="23"/>
        <end position="302"/>
    </location>
</feature>
<sequence>MRTSTLGLALALLATTVPAATAAPSQNSVYAAAHPDDFALFMGKNLMDDAVAKTPFVMILGTAGDSGYGRGVGSNIYNKSYADVRVTAHIQSLRFLMSMAPGSQVPQTNQTSEVHAGKRVTVYKIGEVKVYTLMLPDGNGDGSGFRGTNNESVTRLRSGAVSSIKSLDGRNTSYTLAELKATLASIIKTSMKGTGTVWLNVSDDAHGTNPDDHADHRDFSKTVQDAMSSENCINKALYKGYAAARGSANQNKNTTNNRMGYWGALNAYLINDGNPTTFDSEHDYWIDRQFFRESWGAGGCRF</sequence>
<evidence type="ECO:0000313" key="2">
    <source>
        <dbReference type="EMBL" id="MFG6447659.1"/>
    </source>
</evidence>
<gene>
    <name evidence="2" type="ORF">ACG0Z6_05310</name>
</gene>